<feature type="compositionally biased region" description="Polar residues" evidence="1">
    <location>
        <begin position="33"/>
        <end position="42"/>
    </location>
</feature>
<sequence>MSDGSRQHSGRGRECQKGRLKHKSVRIGAKPGFQTTHSLKHD</sequence>
<name>C6M5C7_NEISI</name>
<accession>C6M5C7</accession>
<protein>
    <submittedName>
        <fullName evidence="2">Uncharacterized protein</fullName>
    </submittedName>
</protein>
<evidence type="ECO:0000313" key="2">
    <source>
        <dbReference type="EMBL" id="EET44508.1"/>
    </source>
</evidence>
<evidence type="ECO:0000256" key="1">
    <source>
        <dbReference type="SAM" id="MobiDB-lite"/>
    </source>
</evidence>
<gene>
    <name evidence="2" type="ORF">NEISICOT_01726</name>
</gene>
<feature type="region of interest" description="Disordered" evidence="1">
    <location>
        <begin position="1"/>
        <end position="42"/>
    </location>
</feature>
<comment type="caution">
    <text evidence="2">The sequence shown here is derived from an EMBL/GenBank/DDBJ whole genome shotgun (WGS) entry which is preliminary data.</text>
</comment>
<dbReference type="Proteomes" id="UP000005365">
    <property type="component" value="Unassembled WGS sequence"/>
</dbReference>
<dbReference type="AlphaFoldDB" id="C6M5C7"/>
<reference evidence="2" key="1">
    <citation type="submission" date="2009-07" db="EMBL/GenBank/DDBJ databases">
        <authorList>
            <person name="Weinstock G."/>
            <person name="Sodergren E."/>
            <person name="Clifton S."/>
            <person name="Fulton L."/>
            <person name="Fulton B."/>
            <person name="Courtney L."/>
            <person name="Fronick C."/>
            <person name="Harrison M."/>
            <person name="Strong C."/>
            <person name="Farmer C."/>
            <person name="Delahaunty K."/>
            <person name="Markovic C."/>
            <person name="Hall O."/>
            <person name="Minx P."/>
            <person name="Tomlinson C."/>
            <person name="Mitreva M."/>
            <person name="Nelson J."/>
            <person name="Hou S."/>
            <person name="Wollam A."/>
            <person name="Pepin K.H."/>
            <person name="Johnson M."/>
            <person name="Bhonagiri V."/>
            <person name="Nash W.E."/>
            <person name="Warren W."/>
            <person name="Chinwalla A."/>
            <person name="Mardis E.R."/>
            <person name="Wilson R.K."/>
        </authorList>
    </citation>
    <scope>NUCLEOTIDE SEQUENCE [LARGE SCALE GENOMIC DNA]</scope>
    <source>
        <strain evidence="2">ATCC 29256</strain>
    </source>
</reference>
<keyword evidence="3" id="KW-1185">Reference proteome</keyword>
<dbReference type="EMBL" id="ACKO02000009">
    <property type="protein sequence ID" value="EET44508.1"/>
    <property type="molecule type" value="Genomic_DNA"/>
</dbReference>
<proteinExistence type="predicted"/>
<organism evidence="2 3">
    <name type="scientific">Neisseria sicca ATCC 29256</name>
    <dbReference type="NCBI Taxonomy" id="547045"/>
    <lineage>
        <taxon>Bacteria</taxon>
        <taxon>Pseudomonadati</taxon>
        <taxon>Pseudomonadota</taxon>
        <taxon>Betaproteobacteria</taxon>
        <taxon>Neisseriales</taxon>
        <taxon>Neisseriaceae</taxon>
        <taxon>Neisseria</taxon>
    </lineage>
</organism>
<evidence type="ECO:0000313" key="3">
    <source>
        <dbReference type="Proteomes" id="UP000005365"/>
    </source>
</evidence>